<evidence type="ECO:0000313" key="2">
    <source>
        <dbReference type="Proteomes" id="UP000095727"/>
    </source>
</evidence>
<proteinExistence type="predicted"/>
<name>A0A173T252_9FIRM</name>
<dbReference type="AlphaFoldDB" id="A0A173T252"/>
<evidence type="ECO:0008006" key="3">
    <source>
        <dbReference type="Google" id="ProtNLM"/>
    </source>
</evidence>
<protein>
    <recommendedName>
        <fullName evidence="3">DUF3848 domain-containing protein</fullName>
    </recommendedName>
</protein>
<accession>A0A173T252</accession>
<reference evidence="1 2" key="1">
    <citation type="submission" date="2015-09" db="EMBL/GenBank/DDBJ databases">
        <authorList>
            <consortium name="Pathogen Informatics"/>
        </authorList>
    </citation>
    <scope>NUCLEOTIDE SEQUENCE [LARGE SCALE GENOMIC DNA]</scope>
    <source>
        <strain evidence="1 2">2789STDY5834962</strain>
    </source>
</reference>
<evidence type="ECO:0000313" key="1">
    <source>
        <dbReference type="EMBL" id="CUM96560.1"/>
    </source>
</evidence>
<gene>
    <name evidence="1" type="ORF">ERS852574_01858</name>
</gene>
<organism evidence="1 2">
    <name type="scientific">Coprococcus comes</name>
    <dbReference type="NCBI Taxonomy" id="410072"/>
    <lineage>
        <taxon>Bacteria</taxon>
        <taxon>Bacillati</taxon>
        <taxon>Bacillota</taxon>
        <taxon>Clostridia</taxon>
        <taxon>Lachnospirales</taxon>
        <taxon>Lachnospiraceae</taxon>
        <taxon>Coprococcus</taxon>
    </lineage>
</organism>
<dbReference type="EMBL" id="CYXR01000012">
    <property type="protein sequence ID" value="CUM96560.1"/>
    <property type="molecule type" value="Genomic_DNA"/>
</dbReference>
<dbReference type="Proteomes" id="UP000095727">
    <property type="component" value="Unassembled WGS sequence"/>
</dbReference>
<sequence>MILIEQDAKRLLMERLDECLKVHADMLDAQNIGSIYELQGLSELHYYLKVEHVFTPAEVEALLSFQDPLDVARWCWEENNHEHSFPICDLLKEIDAEQKFEHFTSEPSAQDKYTLLMKRLGQNYFAYRESLMSRDKESLIEKAAEITAMQEAYSYLTTKFEFGDEMLDDVLALENPLKYFADRWLLPVSDVFDVDMDIRENIAGIRDSQEYLCQRGSAVSVLARLQNVAQEVRECPAAEKPVREFGVR</sequence>